<protein>
    <submittedName>
        <fullName evidence="5">Cupredoxin-like domain-containing protein</fullName>
    </submittedName>
</protein>
<gene>
    <name evidence="5" type="ORF">SAMN06295910_0570</name>
</gene>
<evidence type="ECO:0000256" key="2">
    <source>
        <dbReference type="ARBA" id="ARBA00023008"/>
    </source>
</evidence>
<keyword evidence="6" id="KW-1185">Reference proteome</keyword>
<dbReference type="Pfam" id="PF13473">
    <property type="entry name" value="Cupredoxin_1"/>
    <property type="match status" value="1"/>
</dbReference>
<sequence>MRRSPILLLVLLAAPALAQPDWRSAPEVPVALENYDFAPREIHLKAGQPVRLHLVNRARGGHDFTARDFFAAATVRDADRGKIADGTVDLAGGATQDIALIPKAGRYKFHCGHTMHALFGMKGAIVVD</sequence>
<feature type="domain" description="EfeO-type cupredoxin-like" evidence="4">
    <location>
        <begin position="10"/>
        <end position="127"/>
    </location>
</feature>
<evidence type="ECO:0000313" key="5">
    <source>
        <dbReference type="EMBL" id="SMF61578.1"/>
    </source>
</evidence>
<feature type="signal peptide" evidence="3">
    <location>
        <begin position="1"/>
        <end position="18"/>
    </location>
</feature>
<reference evidence="6" key="1">
    <citation type="submission" date="2017-04" db="EMBL/GenBank/DDBJ databases">
        <authorList>
            <person name="Varghese N."/>
            <person name="Submissions S."/>
        </authorList>
    </citation>
    <scope>NUCLEOTIDE SEQUENCE [LARGE SCALE GENOMIC DNA]</scope>
    <source>
        <strain evidence="6">Dd16</strain>
    </source>
</reference>
<dbReference type="InterPro" id="IPR050845">
    <property type="entry name" value="Cu-binding_ET"/>
</dbReference>
<proteinExistence type="predicted"/>
<feature type="chain" id="PRO_5012755931" evidence="3">
    <location>
        <begin position="19"/>
        <end position="128"/>
    </location>
</feature>
<dbReference type="STRING" id="941907.SAMN06295910_0570"/>
<evidence type="ECO:0000256" key="1">
    <source>
        <dbReference type="ARBA" id="ARBA00022723"/>
    </source>
</evidence>
<evidence type="ECO:0000259" key="4">
    <source>
        <dbReference type="Pfam" id="PF13473"/>
    </source>
</evidence>
<dbReference type="InterPro" id="IPR008972">
    <property type="entry name" value="Cupredoxin"/>
</dbReference>
<organism evidence="5 6">
    <name type="scientific">Allosphingosinicella indica</name>
    <dbReference type="NCBI Taxonomy" id="941907"/>
    <lineage>
        <taxon>Bacteria</taxon>
        <taxon>Pseudomonadati</taxon>
        <taxon>Pseudomonadota</taxon>
        <taxon>Alphaproteobacteria</taxon>
        <taxon>Sphingomonadales</taxon>
        <taxon>Sphingomonadaceae</taxon>
        <taxon>Allosphingosinicella</taxon>
    </lineage>
</organism>
<dbReference type="EMBL" id="LT840185">
    <property type="protein sequence ID" value="SMF61578.1"/>
    <property type="molecule type" value="Genomic_DNA"/>
</dbReference>
<keyword evidence="3" id="KW-0732">Signal</keyword>
<dbReference type="InterPro" id="IPR028096">
    <property type="entry name" value="EfeO_Cupredoxin"/>
</dbReference>
<dbReference type="PANTHER" id="PTHR38439:SF3">
    <property type="entry name" value="COPPER-RESISTANT CUPROPROTEIN COPI"/>
    <property type="match status" value="1"/>
</dbReference>
<keyword evidence="2" id="KW-0186">Copper</keyword>
<dbReference type="Proteomes" id="UP000192934">
    <property type="component" value="Chromosome I"/>
</dbReference>
<dbReference type="GO" id="GO:0046872">
    <property type="term" value="F:metal ion binding"/>
    <property type="evidence" value="ECO:0007669"/>
    <property type="project" value="UniProtKB-KW"/>
</dbReference>
<dbReference type="Gene3D" id="2.60.40.420">
    <property type="entry name" value="Cupredoxins - blue copper proteins"/>
    <property type="match status" value="1"/>
</dbReference>
<evidence type="ECO:0000313" key="6">
    <source>
        <dbReference type="Proteomes" id="UP000192934"/>
    </source>
</evidence>
<evidence type="ECO:0000256" key="3">
    <source>
        <dbReference type="SAM" id="SignalP"/>
    </source>
</evidence>
<dbReference type="RefSeq" id="WP_085217426.1">
    <property type="nucleotide sequence ID" value="NZ_LT840185.1"/>
</dbReference>
<keyword evidence="1" id="KW-0479">Metal-binding</keyword>
<dbReference type="PANTHER" id="PTHR38439">
    <property type="entry name" value="AURACYANIN-B"/>
    <property type="match status" value="1"/>
</dbReference>
<name>A0A1X7FZN1_9SPHN</name>
<dbReference type="SUPFAM" id="SSF49503">
    <property type="entry name" value="Cupredoxins"/>
    <property type="match status" value="1"/>
</dbReference>
<dbReference type="AlphaFoldDB" id="A0A1X7FZN1"/>
<accession>A0A1X7FZN1</accession>
<dbReference type="OrthoDB" id="7408985at2"/>